<evidence type="ECO:0000256" key="4">
    <source>
        <dbReference type="ARBA" id="ARBA00023002"/>
    </source>
</evidence>
<dbReference type="GO" id="GO:0004497">
    <property type="term" value="F:monooxygenase activity"/>
    <property type="evidence" value="ECO:0007669"/>
    <property type="project" value="UniProtKB-KW"/>
</dbReference>
<keyword evidence="4 7" id="KW-0560">Oxidoreductase</keyword>
<name>A0A0K1EDF4_CHOCO</name>
<protein>
    <submittedName>
        <fullName evidence="8">Cytochrome P450</fullName>
    </submittedName>
</protein>
<sequence length="395" mass="44333">MIADFNITSPEVARNPYALFTEMRRASPVCRLQPIQLLSVGRYHDVVRVLHDSKRFSNSGYNASVPKEMQENSTMPPSIVQVDPPRHGQLRALVTKAFTPRTVAQLEPRIRELSRELIDGLRGQSTFELTSAITIPLPMIVIAELLGVGPERRGDFKRWSDDFVSTLALVEPGNRERVRRSTEEFYGYFGQVLEERRKEPRDDLISRLLLADVDGSRLTPEEVLSFANTLLIGGNETTTSLIGNAMVALTDNPDQLAEVQENPALIPALIEEVLRFESPAQCIFRQTTTDVDLDGVTIPRGAVVLPLLASANHDESRFPDPDRFDIHRDTKGQIAFGIDIHFCIGAALARLEARVLLEEMLGRMKNIQRAEKDVAWTPSFFIRSPQSLPLRARID</sequence>
<dbReference type="RefSeq" id="WP_050430797.1">
    <property type="nucleotide sequence ID" value="NZ_CP012159.1"/>
</dbReference>
<dbReference type="STRING" id="52.CMC5_027350"/>
<evidence type="ECO:0000256" key="6">
    <source>
        <dbReference type="ARBA" id="ARBA00023033"/>
    </source>
</evidence>
<accession>A0A0K1EDF4</accession>
<keyword evidence="2 7" id="KW-0349">Heme</keyword>
<dbReference type="PROSITE" id="PS00086">
    <property type="entry name" value="CYTOCHROME_P450"/>
    <property type="match status" value="1"/>
</dbReference>
<evidence type="ECO:0000256" key="5">
    <source>
        <dbReference type="ARBA" id="ARBA00023004"/>
    </source>
</evidence>
<evidence type="ECO:0000256" key="3">
    <source>
        <dbReference type="ARBA" id="ARBA00022723"/>
    </source>
</evidence>
<dbReference type="EMBL" id="CP012159">
    <property type="protein sequence ID" value="AKT38588.1"/>
    <property type="molecule type" value="Genomic_DNA"/>
</dbReference>
<dbReference type="InterPro" id="IPR002397">
    <property type="entry name" value="Cyt_P450_B"/>
</dbReference>
<evidence type="ECO:0000313" key="8">
    <source>
        <dbReference type="EMBL" id="AKT38588.1"/>
    </source>
</evidence>
<organism evidence="8 9">
    <name type="scientific">Chondromyces crocatus</name>
    <dbReference type="NCBI Taxonomy" id="52"/>
    <lineage>
        <taxon>Bacteria</taxon>
        <taxon>Pseudomonadati</taxon>
        <taxon>Myxococcota</taxon>
        <taxon>Polyangia</taxon>
        <taxon>Polyangiales</taxon>
        <taxon>Polyangiaceae</taxon>
        <taxon>Chondromyces</taxon>
    </lineage>
</organism>
<dbReference type="GO" id="GO:0005506">
    <property type="term" value="F:iron ion binding"/>
    <property type="evidence" value="ECO:0007669"/>
    <property type="project" value="InterPro"/>
</dbReference>
<keyword evidence="6 7" id="KW-0503">Monooxygenase</keyword>
<keyword evidence="3 7" id="KW-0479">Metal-binding</keyword>
<dbReference type="InterPro" id="IPR036396">
    <property type="entry name" value="Cyt_P450_sf"/>
</dbReference>
<dbReference type="PANTHER" id="PTHR46696">
    <property type="entry name" value="P450, PUTATIVE (EUROFUNG)-RELATED"/>
    <property type="match status" value="1"/>
</dbReference>
<proteinExistence type="inferred from homology"/>
<comment type="similarity">
    <text evidence="1 7">Belongs to the cytochrome P450 family.</text>
</comment>
<dbReference type="InterPro" id="IPR001128">
    <property type="entry name" value="Cyt_P450"/>
</dbReference>
<dbReference type="GO" id="GO:0020037">
    <property type="term" value="F:heme binding"/>
    <property type="evidence" value="ECO:0007669"/>
    <property type="project" value="InterPro"/>
</dbReference>
<dbReference type="OrthoDB" id="4511384at2"/>
<dbReference type="FunFam" id="1.10.630.10:FF:000018">
    <property type="entry name" value="Cytochrome P450 monooxygenase"/>
    <property type="match status" value="1"/>
</dbReference>
<keyword evidence="5 7" id="KW-0408">Iron</keyword>
<evidence type="ECO:0000313" key="9">
    <source>
        <dbReference type="Proteomes" id="UP000067626"/>
    </source>
</evidence>
<dbReference type="KEGG" id="ccro:CMC5_027350"/>
<dbReference type="Gene3D" id="1.10.630.10">
    <property type="entry name" value="Cytochrome P450"/>
    <property type="match status" value="1"/>
</dbReference>
<keyword evidence="9" id="KW-1185">Reference proteome</keyword>
<evidence type="ECO:0000256" key="7">
    <source>
        <dbReference type="RuleBase" id="RU000461"/>
    </source>
</evidence>
<dbReference type="PRINTS" id="PR00359">
    <property type="entry name" value="BP450"/>
</dbReference>
<dbReference type="Proteomes" id="UP000067626">
    <property type="component" value="Chromosome"/>
</dbReference>
<gene>
    <name evidence="8" type="ORF">CMC5_027350</name>
</gene>
<dbReference type="Pfam" id="PF00067">
    <property type="entry name" value="p450"/>
    <property type="match status" value="1"/>
</dbReference>
<dbReference type="SUPFAM" id="SSF48264">
    <property type="entry name" value="Cytochrome P450"/>
    <property type="match status" value="1"/>
</dbReference>
<dbReference type="GO" id="GO:0016705">
    <property type="term" value="F:oxidoreductase activity, acting on paired donors, with incorporation or reduction of molecular oxygen"/>
    <property type="evidence" value="ECO:0007669"/>
    <property type="project" value="InterPro"/>
</dbReference>
<dbReference type="InterPro" id="IPR017972">
    <property type="entry name" value="Cyt_P450_CS"/>
</dbReference>
<dbReference type="PATRIC" id="fig|52.7.peg.2999"/>
<evidence type="ECO:0000256" key="2">
    <source>
        <dbReference type="ARBA" id="ARBA00022617"/>
    </source>
</evidence>
<dbReference type="PANTHER" id="PTHR46696:SF3">
    <property type="entry name" value="PULCHERRIMINIC ACID SYNTHASE"/>
    <property type="match status" value="1"/>
</dbReference>
<dbReference type="AlphaFoldDB" id="A0A0K1EDF4"/>
<reference evidence="8 9" key="1">
    <citation type="submission" date="2015-07" db="EMBL/GenBank/DDBJ databases">
        <title>Genome analysis of myxobacterium Chondromyces crocatus Cm c5 reveals a high potential for natural compound synthesis and the genetic basis for the loss of fruiting body formation.</title>
        <authorList>
            <person name="Zaburannyi N."/>
            <person name="Bunk B."/>
            <person name="Maier J."/>
            <person name="Overmann J."/>
            <person name="Mueller R."/>
        </authorList>
    </citation>
    <scope>NUCLEOTIDE SEQUENCE [LARGE SCALE GENOMIC DNA]</scope>
    <source>
        <strain evidence="8 9">Cm c5</strain>
    </source>
</reference>
<evidence type="ECO:0000256" key="1">
    <source>
        <dbReference type="ARBA" id="ARBA00010617"/>
    </source>
</evidence>